<dbReference type="Gene3D" id="3.40.50.150">
    <property type="entry name" value="Vaccinia Virus protein VP39"/>
    <property type="match status" value="1"/>
</dbReference>
<dbReference type="SUPFAM" id="SSF53335">
    <property type="entry name" value="S-adenosyl-L-methionine-dependent methyltransferases"/>
    <property type="match status" value="1"/>
</dbReference>
<dbReference type="RefSeq" id="WP_310007729.1">
    <property type="nucleotide sequence ID" value="NZ_JAVDTX010000006.1"/>
</dbReference>
<evidence type="ECO:0000313" key="3">
    <source>
        <dbReference type="Proteomes" id="UP001261871"/>
    </source>
</evidence>
<feature type="domain" description="Methyltransferase type 12" evidence="1">
    <location>
        <begin position="50"/>
        <end position="144"/>
    </location>
</feature>
<dbReference type="InterPro" id="IPR029063">
    <property type="entry name" value="SAM-dependent_MTases_sf"/>
</dbReference>
<keyword evidence="3" id="KW-1185">Reference proteome</keyword>
<keyword evidence="2" id="KW-0830">Ubiquinone</keyword>
<accession>A0ABU1S4M4</accession>
<gene>
    <name evidence="2" type="ORF">J2W95_002669</name>
</gene>
<name>A0ABU1S4M4_9FLAO</name>
<protein>
    <submittedName>
        <fullName evidence="2">Ubiquinone/menaquinone biosynthesis C-methylase UbiE</fullName>
    </submittedName>
</protein>
<evidence type="ECO:0000313" key="2">
    <source>
        <dbReference type="EMBL" id="MDR6845958.1"/>
    </source>
</evidence>
<dbReference type="Proteomes" id="UP001261871">
    <property type="component" value="Unassembled WGS sequence"/>
</dbReference>
<dbReference type="EMBL" id="JAVDTX010000006">
    <property type="protein sequence ID" value="MDR6845958.1"/>
    <property type="molecule type" value="Genomic_DNA"/>
</dbReference>
<dbReference type="InterPro" id="IPR013217">
    <property type="entry name" value="Methyltransf_12"/>
</dbReference>
<proteinExistence type="predicted"/>
<sequence length="223" mass="25555">MTNNTTNALGKGFDRITAVYDIVVSICSFNRINKSQLAFLSHLSTQKTGLILGGGTGYFLQKVLDQNKEIHITYVDASAKMIELAKKRIKEKRPNSLHRVTFTCLGAEDLEWQTYDLIVCNYFLDLFDNTFVQILAGKFKQNLNTKGLLYVTDFNISETNGFMKWSTQMGLKVLYLLFRLTTQLQTKQLPETEMILKEQCFTSTHSKYYLNGILACRLYKIVP</sequence>
<dbReference type="CDD" id="cd02440">
    <property type="entry name" value="AdoMet_MTases"/>
    <property type="match status" value="1"/>
</dbReference>
<evidence type="ECO:0000259" key="1">
    <source>
        <dbReference type="Pfam" id="PF08242"/>
    </source>
</evidence>
<organism evidence="2 3">
    <name type="scientific">Flavobacterium granuli</name>
    <dbReference type="NCBI Taxonomy" id="280093"/>
    <lineage>
        <taxon>Bacteria</taxon>
        <taxon>Pseudomonadati</taxon>
        <taxon>Bacteroidota</taxon>
        <taxon>Flavobacteriia</taxon>
        <taxon>Flavobacteriales</taxon>
        <taxon>Flavobacteriaceae</taxon>
        <taxon>Flavobacterium</taxon>
    </lineage>
</organism>
<comment type="caution">
    <text evidence="2">The sequence shown here is derived from an EMBL/GenBank/DDBJ whole genome shotgun (WGS) entry which is preliminary data.</text>
</comment>
<reference evidence="2 3" key="1">
    <citation type="submission" date="2023-07" db="EMBL/GenBank/DDBJ databases">
        <title>Sorghum-associated microbial communities from plants grown in Nebraska, USA.</title>
        <authorList>
            <person name="Schachtman D."/>
        </authorList>
    </citation>
    <scope>NUCLEOTIDE SEQUENCE [LARGE SCALE GENOMIC DNA]</scope>
    <source>
        <strain evidence="2 3">BE124</strain>
    </source>
</reference>
<dbReference type="Pfam" id="PF08242">
    <property type="entry name" value="Methyltransf_12"/>
    <property type="match status" value="1"/>
</dbReference>